<keyword evidence="5 8" id="KW-1133">Transmembrane helix</keyword>
<evidence type="ECO:0000256" key="8">
    <source>
        <dbReference type="SAM" id="Phobius"/>
    </source>
</evidence>
<evidence type="ECO:0000313" key="9">
    <source>
        <dbReference type="EMBL" id="MDR6525279.1"/>
    </source>
</evidence>
<dbReference type="EMBL" id="JAVDQY010000001">
    <property type="protein sequence ID" value="MDR6525279.1"/>
    <property type="molecule type" value="Genomic_DNA"/>
</dbReference>
<evidence type="ECO:0000256" key="1">
    <source>
        <dbReference type="ARBA" id="ARBA00004651"/>
    </source>
</evidence>
<evidence type="ECO:0000256" key="7">
    <source>
        <dbReference type="ARBA" id="ARBA00024033"/>
    </source>
</evidence>
<feature type="transmembrane region" description="Helical" evidence="8">
    <location>
        <begin position="252"/>
        <end position="272"/>
    </location>
</feature>
<sequence length="387" mass="44448">MKEKISSFILNPKYIFGVYIITAIATALSKYSRGERAYNNYLIFKNVFFNTLKERNLYLSYPEYLDVNHYGVFFSVIIAPFAMLPDWAGLILWNVANVLVFLLAAKKLPFSERNKSFFLWLCLQEFITSSLHQQFNVALAGLIILSAAHIYRKEEVQSALSICIGFFVKIYGIVGLSSFFFIKDKKKFILSFIVISLAFLAIPMLYSSVHFGLQSYVDWFVELKHKNMENQQLGNFQDISLMGFVRRVLGDATIPNTIFLAIGVPLFFLPYLRISQYKYLGFKLSILASSLLFVVLFSSSSEPPTYIIAVAGAVIWFLIQEKKSPLVIAMLVFLILFTCFSTSDLFPKTVKENFILKYAIKAVPCVVIWLRLTWELMTKKYTDKLSY</sequence>
<feature type="transmembrane region" description="Helical" evidence="8">
    <location>
        <begin position="303"/>
        <end position="319"/>
    </location>
</feature>
<name>A0AAE3Y5D5_9FLAO</name>
<dbReference type="GO" id="GO:0016758">
    <property type="term" value="F:hexosyltransferase activity"/>
    <property type="evidence" value="ECO:0007669"/>
    <property type="project" value="InterPro"/>
</dbReference>
<organism evidence="9 10">
    <name type="scientific">Chryseobacterium rhizosphaerae</name>
    <dbReference type="NCBI Taxonomy" id="395937"/>
    <lineage>
        <taxon>Bacteria</taxon>
        <taxon>Pseudomonadati</taxon>
        <taxon>Bacteroidota</taxon>
        <taxon>Flavobacteriia</taxon>
        <taxon>Flavobacteriales</taxon>
        <taxon>Weeksellaceae</taxon>
        <taxon>Chryseobacterium group</taxon>
        <taxon>Chryseobacterium</taxon>
    </lineage>
</organism>
<gene>
    <name evidence="9" type="ORF">J2787_000649</name>
</gene>
<keyword evidence="2" id="KW-1003">Cell membrane</keyword>
<comment type="caution">
    <text evidence="9">The sequence shown here is derived from an EMBL/GenBank/DDBJ whole genome shotgun (WGS) entry which is preliminary data.</text>
</comment>
<feature type="transmembrane region" description="Helical" evidence="8">
    <location>
        <begin position="135"/>
        <end position="152"/>
    </location>
</feature>
<keyword evidence="6 8" id="KW-0472">Membrane</keyword>
<feature type="transmembrane region" description="Helical" evidence="8">
    <location>
        <begin position="188"/>
        <end position="206"/>
    </location>
</feature>
<keyword evidence="3" id="KW-0808">Transferase</keyword>
<accession>A0AAE3Y5D5</accession>
<dbReference type="GO" id="GO:0005886">
    <property type="term" value="C:plasma membrane"/>
    <property type="evidence" value="ECO:0007669"/>
    <property type="project" value="UniProtKB-SubCell"/>
</dbReference>
<dbReference type="Proteomes" id="UP001184861">
    <property type="component" value="Unassembled WGS sequence"/>
</dbReference>
<feature type="transmembrane region" description="Helical" evidence="8">
    <location>
        <begin position="158"/>
        <end position="181"/>
    </location>
</feature>
<evidence type="ECO:0000256" key="6">
    <source>
        <dbReference type="ARBA" id="ARBA00023136"/>
    </source>
</evidence>
<feature type="transmembrane region" description="Helical" evidence="8">
    <location>
        <begin position="355"/>
        <end position="374"/>
    </location>
</feature>
<comment type="subcellular location">
    <subcellularLocation>
        <location evidence="1">Cell membrane</location>
        <topology evidence="1">Multi-pass membrane protein</topology>
    </subcellularLocation>
</comment>
<dbReference type="AlphaFoldDB" id="A0AAE3Y5D5"/>
<reference evidence="9" key="1">
    <citation type="submission" date="2023-07" db="EMBL/GenBank/DDBJ databases">
        <title>Sorghum-associated microbial communities from plants grown in Nebraska, USA.</title>
        <authorList>
            <person name="Schachtman D."/>
        </authorList>
    </citation>
    <scope>NUCLEOTIDE SEQUENCE</scope>
    <source>
        <strain evidence="9">DS2360</strain>
    </source>
</reference>
<evidence type="ECO:0000256" key="4">
    <source>
        <dbReference type="ARBA" id="ARBA00022692"/>
    </source>
</evidence>
<comment type="similarity">
    <text evidence="7">Belongs to the glycosyltransferase 87 family.</text>
</comment>
<dbReference type="Pfam" id="PF09594">
    <property type="entry name" value="GT87"/>
    <property type="match status" value="1"/>
</dbReference>
<feature type="transmembrane region" description="Helical" evidence="8">
    <location>
        <begin position="72"/>
        <end position="105"/>
    </location>
</feature>
<feature type="transmembrane region" description="Helical" evidence="8">
    <location>
        <begin position="279"/>
        <end position="297"/>
    </location>
</feature>
<keyword evidence="4 8" id="KW-0812">Transmembrane</keyword>
<feature type="transmembrane region" description="Helical" evidence="8">
    <location>
        <begin position="326"/>
        <end position="343"/>
    </location>
</feature>
<evidence type="ECO:0000256" key="5">
    <source>
        <dbReference type="ARBA" id="ARBA00022989"/>
    </source>
</evidence>
<evidence type="ECO:0000256" key="3">
    <source>
        <dbReference type="ARBA" id="ARBA00022679"/>
    </source>
</evidence>
<protein>
    <recommendedName>
        <fullName evidence="11">DUF2029 domain-containing protein</fullName>
    </recommendedName>
</protein>
<evidence type="ECO:0008006" key="11">
    <source>
        <dbReference type="Google" id="ProtNLM"/>
    </source>
</evidence>
<dbReference type="InterPro" id="IPR018584">
    <property type="entry name" value="GT87"/>
</dbReference>
<evidence type="ECO:0000256" key="2">
    <source>
        <dbReference type="ARBA" id="ARBA00022475"/>
    </source>
</evidence>
<evidence type="ECO:0000313" key="10">
    <source>
        <dbReference type="Proteomes" id="UP001184861"/>
    </source>
</evidence>
<feature type="transmembrane region" description="Helical" evidence="8">
    <location>
        <begin position="12"/>
        <end position="31"/>
    </location>
</feature>
<dbReference type="RefSeq" id="WP_084084332.1">
    <property type="nucleotide sequence ID" value="NZ_JAVDQY010000001.1"/>
</dbReference>
<proteinExistence type="inferred from homology"/>